<reference evidence="1 2" key="1">
    <citation type="submission" date="2016-10" db="EMBL/GenBank/DDBJ databases">
        <title>Updated version of Genome Assembly of Janthinobacterium lividum ERGS5:01.</title>
        <authorList>
            <person name="Kumar R."/>
            <person name="Acharya V."/>
            <person name="Singh D."/>
        </authorList>
    </citation>
    <scope>NUCLEOTIDE SEQUENCE [LARGE SCALE GENOMIC DNA]</scope>
    <source>
        <strain evidence="1 2">ERGS5:01</strain>
    </source>
</reference>
<gene>
    <name evidence="1" type="ORF">BA896_006515</name>
</gene>
<evidence type="ECO:0000313" key="2">
    <source>
        <dbReference type="Proteomes" id="UP000092634"/>
    </source>
</evidence>
<dbReference type="Proteomes" id="UP000092634">
    <property type="component" value="Unassembled WGS sequence"/>
</dbReference>
<name>A0A1E8PQS3_9BURK</name>
<proteinExistence type="predicted"/>
<evidence type="ECO:0000313" key="1">
    <source>
        <dbReference type="EMBL" id="OFJ48623.1"/>
    </source>
</evidence>
<comment type="caution">
    <text evidence="1">The sequence shown here is derived from an EMBL/GenBank/DDBJ whole genome shotgun (WGS) entry which is preliminary data.</text>
</comment>
<sequence>MQMTGFNPAIRAVDAEAVRGIFWMRASISARTVAVMAANFPAERATSSLMSFDTRERDIVWNALQRLLCELIVIQKCMCDTPMNNPASKVH</sequence>
<organism evidence="1 2">
    <name type="scientific">Janthinobacterium lividum</name>
    <dbReference type="NCBI Taxonomy" id="29581"/>
    <lineage>
        <taxon>Bacteria</taxon>
        <taxon>Pseudomonadati</taxon>
        <taxon>Pseudomonadota</taxon>
        <taxon>Betaproteobacteria</taxon>
        <taxon>Burkholderiales</taxon>
        <taxon>Oxalobacteraceae</taxon>
        <taxon>Janthinobacterium</taxon>
    </lineage>
</organism>
<accession>A0A1E8PQS3</accession>
<dbReference type="AlphaFoldDB" id="A0A1E8PQS3"/>
<dbReference type="EMBL" id="MAQB02000001">
    <property type="protein sequence ID" value="OFJ48623.1"/>
    <property type="molecule type" value="Genomic_DNA"/>
</dbReference>
<protein>
    <submittedName>
        <fullName evidence="1">Uncharacterized protein</fullName>
    </submittedName>
</protein>